<sequence length="66" mass="6997">MMSFGSQALSPEIELPDTRNGTLFRHVKSEMDDLLGGHTAATPAGTLLQRGAKPAYRTATPGELAL</sequence>
<feature type="region of interest" description="Disordered" evidence="1">
    <location>
        <begin position="1"/>
        <end position="20"/>
    </location>
</feature>
<accession>A0A3S4VNH0</accession>
<organism evidence="2 3">
    <name type="scientific">Mycolicibacterium aurum</name>
    <name type="common">Mycobacterium aurum</name>
    <dbReference type="NCBI Taxonomy" id="1791"/>
    <lineage>
        <taxon>Bacteria</taxon>
        <taxon>Bacillati</taxon>
        <taxon>Actinomycetota</taxon>
        <taxon>Actinomycetes</taxon>
        <taxon>Mycobacteriales</taxon>
        <taxon>Mycobacteriaceae</taxon>
        <taxon>Mycolicibacterium</taxon>
    </lineage>
</organism>
<evidence type="ECO:0000313" key="3">
    <source>
        <dbReference type="Proteomes" id="UP000279306"/>
    </source>
</evidence>
<gene>
    <name evidence="2" type="ORF">NCTC10437_00841</name>
</gene>
<evidence type="ECO:0000256" key="1">
    <source>
        <dbReference type="SAM" id="MobiDB-lite"/>
    </source>
</evidence>
<dbReference type="EMBL" id="LR134356">
    <property type="protein sequence ID" value="VEG51728.1"/>
    <property type="molecule type" value="Genomic_DNA"/>
</dbReference>
<dbReference type="Proteomes" id="UP000279306">
    <property type="component" value="Chromosome"/>
</dbReference>
<reference evidence="2 3" key="1">
    <citation type="submission" date="2018-12" db="EMBL/GenBank/DDBJ databases">
        <authorList>
            <consortium name="Pathogen Informatics"/>
        </authorList>
    </citation>
    <scope>NUCLEOTIDE SEQUENCE [LARGE SCALE GENOMIC DNA]</scope>
    <source>
        <strain evidence="2 3">NCTC10437</strain>
    </source>
</reference>
<evidence type="ECO:0000313" key="2">
    <source>
        <dbReference type="EMBL" id="VEG51728.1"/>
    </source>
</evidence>
<name>A0A3S4VNH0_MYCAU</name>
<dbReference type="KEGG" id="mauu:NCTC10437_00841"/>
<dbReference type="AlphaFoldDB" id="A0A3S4VNH0"/>
<protein>
    <submittedName>
        <fullName evidence="2">Uncharacterized protein</fullName>
    </submittedName>
</protein>
<keyword evidence="3" id="KW-1185">Reference proteome</keyword>
<proteinExistence type="predicted"/>